<reference evidence="1" key="1">
    <citation type="submission" date="2021-02" db="EMBL/GenBank/DDBJ databases">
        <authorList>
            <person name="Nowell W R."/>
        </authorList>
    </citation>
    <scope>NUCLEOTIDE SEQUENCE</scope>
</reference>
<dbReference type="SUPFAM" id="SSF56399">
    <property type="entry name" value="ADP-ribosylation"/>
    <property type="match status" value="1"/>
</dbReference>
<name>A0A815TKQ6_ADIRI</name>
<dbReference type="EMBL" id="CAJNOR010004465">
    <property type="protein sequence ID" value="CAF1504325.1"/>
    <property type="molecule type" value="Genomic_DNA"/>
</dbReference>
<keyword evidence="2" id="KW-1185">Reference proteome</keyword>
<dbReference type="AlphaFoldDB" id="A0A815TKQ6"/>
<organism evidence="1 2">
    <name type="scientific">Adineta ricciae</name>
    <name type="common">Rotifer</name>
    <dbReference type="NCBI Taxonomy" id="249248"/>
    <lineage>
        <taxon>Eukaryota</taxon>
        <taxon>Metazoa</taxon>
        <taxon>Spiralia</taxon>
        <taxon>Gnathifera</taxon>
        <taxon>Rotifera</taxon>
        <taxon>Eurotatoria</taxon>
        <taxon>Bdelloidea</taxon>
        <taxon>Adinetida</taxon>
        <taxon>Adinetidae</taxon>
        <taxon>Adineta</taxon>
    </lineage>
</organism>
<sequence>MDELSEFQSQIDVNTNVDRRLIIELICSSGGNKAENLMSELGIIKIPNIEVHKKNDKKLSKDFKGWTSTSSRAEYIFCEDYDECMRHINSCRRRRVILIVSGSHDNDNARMKQFRRSGKVARIYQRLSPEQLQPLPKHRLFNNPFSSQSRLPIHVVGTLAQKLDNSSQMQLIQILFNEFIVALPKRDEATREFFDFCRKKYSNEEVSLKRIRGYEENYHPEKALELYTDSANLINVLVSTTCSSFNFNDFFKIRLILHDLHAQLKRLHDEQLSEWPKTPLELYRGKCIAEQELDQFLNVGVHVMTRNILSSTTDLPTANFIACEGHGNKDMLSVTFHMRIDHEEVASKPIASVDRQSRMRGEREVILPMGIVFRIESYAKDDAKNSARVDMVRGKAEQNIEKQCNSLPLFIAAAGATTIGVSLVALFLQSMEGSEYYGECAKLMVRAVGSEKAELVNQVRSVINRDYLTDIDQLDINELVTNIGGNIPTGLTDVIPPINPELRDIEPPSWNRFWSNLKNKFS</sequence>
<gene>
    <name evidence="1" type="ORF">XAT740_LOCUS39848</name>
</gene>
<accession>A0A815TKQ6</accession>
<dbReference type="Gene3D" id="3.90.176.10">
    <property type="entry name" value="Toxin ADP-ribosyltransferase, Chain A, domain 1"/>
    <property type="match status" value="1"/>
</dbReference>
<protein>
    <submittedName>
        <fullName evidence="1">Uncharacterized protein</fullName>
    </submittedName>
</protein>
<evidence type="ECO:0000313" key="1">
    <source>
        <dbReference type="EMBL" id="CAF1504325.1"/>
    </source>
</evidence>
<dbReference type="Proteomes" id="UP000663828">
    <property type="component" value="Unassembled WGS sequence"/>
</dbReference>
<evidence type="ECO:0000313" key="2">
    <source>
        <dbReference type="Proteomes" id="UP000663828"/>
    </source>
</evidence>
<proteinExistence type="predicted"/>
<comment type="caution">
    <text evidence="1">The sequence shown here is derived from an EMBL/GenBank/DDBJ whole genome shotgun (WGS) entry which is preliminary data.</text>
</comment>